<dbReference type="WBParaSite" id="MCU_013048-RA">
    <property type="protein sequence ID" value="MCU_013048-RA"/>
    <property type="gene ID" value="MCU_013048"/>
</dbReference>
<evidence type="ECO:0000313" key="1">
    <source>
        <dbReference type="WBParaSite" id="MCU_013048-RA"/>
    </source>
</evidence>
<organism evidence="1">
    <name type="scientific">Mesocestoides corti</name>
    <name type="common">Flatworm</name>
    <dbReference type="NCBI Taxonomy" id="53468"/>
    <lineage>
        <taxon>Eukaryota</taxon>
        <taxon>Metazoa</taxon>
        <taxon>Spiralia</taxon>
        <taxon>Lophotrochozoa</taxon>
        <taxon>Platyhelminthes</taxon>
        <taxon>Cestoda</taxon>
        <taxon>Eucestoda</taxon>
        <taxon>Cyclophyllidea</taxon>
        <taxon>Mesocestoididae</taxon>
        <taxon>Mesocestoides</taxon>
    </lineage>
</organism>
<proteinExistence type="predicted"/>
<reference evidence="1" key="1">
    <citation type="submission" date="2019-11" db="UniProtKB">
        <authorList>
            <consortium name="WormBaseParasite"/>
        </authorList>
    </citation>
    <scope>IDENTIFICATION</scope>
</reference>
<protein>
    <submittedName>
        <fullName evidence="1">Uncharacterized protein</fullName>
    </submittedName>
</protein>
<sequence>MLCVEWTGRPEVVGGGGGRGCRRREQLRLNPIRTYKGARRARVWEACAHVKKGATVLNASLPLKLTMQGSFNVPPPPPPPSTVLQLQPRFFALVPISLTWNSRQKFSFDDASHN</sequence>
<dbReference type="AlphaFoldDB" id="A0A5K3FYN9"/>
<name>A0A5K3FYN9_MESCO</name>
<accession>A0A5K3FYN9</accession>